<evidence type="ECO:0000313" key="3">
    <source>
        <dbReference type="EMBL" id="RVX03079.1"/>
    </source>
</evidence>
<keyword evidence="1" id="KW-0677">Repeat</keyword>
<evidence type="ECO:0000259" key="2">
    <source>
        <dbReference type="Pfam" id="PF23559"/>
    </source>
</evidence>
<evidence type="ECO:0000256" key="1">
    <source>
        <dbReference type="ARBA" id="ARBA00022737"/>
    </source>
</evidence>
<proteinExistence type="predicted"/>
<dbReference type="EMBL" id="QGNW01000067">
    <property type="protein sequence ID" value="RVX03079.1"/>
    <property type="molecule type" value="Genomic_DNA"/>
</dbReference>
<evidence type="ECO:0000313" key="4">
    <source>
        <dbReference type="Proteomes" id="UP000288805"/>
    </source>
</evidence>
<accession>A0A438J292</accession>
<name>A0A438J292_VITVI</name>
<comment type="caution">
    <text evidence="3">The sequence shown here is derived from an EMBL/GenBank/DDBJ whole genome shotgun (WGS) entry which is preliminary data.</text>
</comment>
<dbReference type="AlphaFoldDB" id="A0A438J292"/>
<dbReference type="Pfam" id="PF23559">
    <property type="entry name" value="WHD_DRP"/>
    <property type="match status" value="1"/>
</dbReference>
<organism evidence="3 4">
    <name type="scientific">Vitis vinifera</name>
    <name type="common">Grape</name>
    <dbReference type="NCBI Taxonomy" id="29760"/>
    <lineage>
        <taxon>Eukaryota</taxon>
        <taxon>Viridiplantae</taxon>
        <taxon>Streptophyta</taxon>
        <taxon>Embryophyta</taxon>
        <taxon>Tracheophyta</taxon>
        <taxon>Spermatophyta</taxon>
        <taxon>Magnoliopsida</taxon>
        <taxon>eudicotyledons</taxon>
        <taxon>Gunneridae</taxon>
        <taxon>Pentapetalae</taxon>
        <taxon>rosids</taxon>
        <taxon>Vitales</taxon>
        <taxon>Vitaceae</taxon>
        <taxon>Viteae</taxon>
        <taxon>Vitis</taxon>
    </lineage>
</organism>
<dbReference type="InterPro" id="IPR058922">
    <property type="entry name" value="WHD_DRP"/>
</dbReference>
<reference evidence="3 4" key="1">
    <citation type="journal article" date="2018" name="PLoS Genet.">
        <title>Population sequencing reveals clonal diversity and ancestral inbreeding in the grapevine cultivar Chardonnay.</title>
        <authorList>
            <person name="Roach M.J."/>
            <person name="Johnson D.L."/>
            <person name="Bohlmann J."/>
            <person name="van Vuuren H.J."/>
            <person name="Jones S.J."/>
            <person name="Pretorius I.S."/>
            <person name="Schmidt S.A."/>
            <person name="Borneman A.R."/>
        </authorList>
    </citation>
    <scope>NUCLEOTIDE SEQUENCE [LARGE SCALE GENOMIC DNA]</scope>
    <source>
        <strain evidence="4">cv. Chardonnay</strain>
        <tissue evidence="3">Leaf</tissue>
    </source>
</reference>
<gene>
    <name evidence="3" type="primary">VvCHDp000519_16</name>
    <name evidence="3" type="ORF">CK203_016818</name>
</gene>
<protein>
    <submittedName>
        <fullName evidence="3">Putative disease resistance protein</fullName>
    </submittedName>
</protein>
<dbReference type="Proteomes" id="UP000288805">
    <property type="component" value="Unassembled WGS sequence"/>
</dbReference>
<feature type="domain" description="Disease resistance protein winged helix" evidence="2">
    <location>
        <begin position="67"/>
        <end position="118"/>
    </location>
</feature>
<sequence>MEELGKEMTKYYGGLSLAVVVLGGLLATKHTFYEWEMGHRNVESCLRGKGNEQEGKGVSDVLALIDTSVQMWVAEGIIPGIPYKEMGEETLEDVAEAYLDEPIGRCMVQVGARSSNGKVVASMTLCEICASTTLKKVRRRAINLDQGVPVECLAEATSVFKNRDEHANRMKWPRHLYLPETNYVPINIQNGRVPWDNLSNLGTLANFNARKWVVKDLAQLTKLCKVKMIDLKSFKEWRQSSNSLVPFPIIFVPWLRVNKGAMPSLKDFKYWSMVPEGLSKRDTERSTWFGRSRELPLWRTSTPVTPWRVQLLTCCFGNLNHVVVVIQIQLTKFLLQICTSCHCWKRKRASEDEREKG</sequence>
<dbReference type="GO" id="GO:0043531">
    <property type="term" value="F:ADP binding"/>
    <property type="evidence" value="ECO:0007669"/>
    <property type="project" value="InterPro"/>
</dbReference>